<organism evidence="7 8">
    <name type="scientific">Caulobacter segnis (strain ATCC 21756 / DSM 7131 / JCM 7823 / NBRC 15250 / LMG 17158 / TK0059)</name>
    <name type="common">Mycoplana segnis</name>
    <dbReference type="NCBI Taxonomy" id="509190"/>
    <lineage>
        <taxon>Bacteria</taxon>
        <taxon>Pseudomonadati</taxon>
        <taxon>Pseudomonadota</taxon>
        <taxon>Alphaproteobacteria</taxon>
        <taxon>Caulobacterales</taxon>
        <taxon>Caulobacteraceae</taxon>
        <taxon>Caulobacter</taxon>
    </lineage>
</organism>
<dbReference type="NCBIfam" id="NF004654">
    <property type="entry name" value="PRK06004.1"/>
    <property type="match status" value="1"/>
</dbReference>
<evidence type="ECO:0000256" key="3">
    <source>
        <dbReference type="ARBA" id="ARBA00014376"/>
    </source>
</evidence>
<dbReference type="Proteomes" id="UP000002629">
    <property type="component" value="Chromosome"/>
</dbReference>
<gene>
    <name evidence="7" type="ordered locus">Cseg_3341</name>
</gene>
<keyword evidence="4 6" id="KW-0975">Bacterial flagellum</keyword>
<dbReference type="STRING" id="509190.Cseg_3341"/>
<sequence length="150" mass="16217">MFVMGPDDIPLFGMLKSRLGYLTERQRLVAQNVANADTAGYRPQDLKQFSFQASLMNQTSGAVYRGGVAAPTNGVRMIATSASHLAPSNAPSAWRATAGADSETTLDGNAVSLEDQMIKMTNARMNYDAAISFYQKSMTMLRMAARKPNG</sequence>
<dbReference type="EMBL" id="CP002008">
    <property type="protein sequence ID" value="ADG11774.1"/>
    <property type="molecule type" value="Genomic_DNA"/>
</dbReference>
<keyword evidence="7" id="KW-0966">Cell projection</keyword>
<evidence type="ECO:0000256" key="2">
    <source>
        <dbReference type="ARBA" id="ARBA00009677"/>
    </source>
</evidence>
<evidence type="ECO:0000256" key="6">
    <source>
        <dbReference type="PIRNR" id="PIRNR002889"/>
    </source>
</evidence>
<evidence type="ECO:0000313" key="7">
    <source>
        <dbReference type="EMBL" id="ADG11774.1"/>
    </source>
</evidence>
<protein>
    <recommendedName>
        <fullName evidence="3 6">Flagellar basal body rod protein FlgB</fullName>
    </recommendedName>
</protein>
<dbReference type="GO" id="GO:0030694">
    <property type="term" value="C:bacterial-type flagellum basal body, rod"/>
    <property type="evidence" value="ECO:0007669"/>
    <property type="project" value="InterPro"/>
</dbReference>
<comment type="subcellular location">
    <subcellularLocation>
        <location evidence="1 6">Bacterial flagellum basal body</location>
    </subcellularLocation>
</comment>
<comment type="function">
    <text evidence="5 6">Structural component of flagellum, the bacterial motility apparatus. Part of the rod structure of flagellar basal body.</text>
</comment>
<evidence type="ECO:0000313" key="8">
    <source>
        <dbReference type="Proteomes" id="UP000002629"/>
    </source>
</evidence>
<evidence type="ECO:0000256" key="4">
    <source>
        <dbReference type="ARBA" id="ARBA00023143"/>
    </source>
</evidence>
<dbReference type="AlphaFoldDB" id="D5VMQ1"/>
<dbReference type="PIRSF" id="PIRSF002889">
    <property type="entry name" value="Rod_FlgB"/>
    <property type="match status" value="1"/>
</dbReference>
<dbReference type="InterPro" id="IPR006300">
    <property type="entry name" value="FlgB"/>
</dbReference>
<evidence type="ECO:0000256" key="1">
    <source>
        <dbReference type="ARBA" id="ARBA00004117"/>
    </source>
</evidence>
<evidence type="ECO:0000256" key="5">
    <source>
        <dbReference type="ARBA" id="ARBA00024934"/>
    </source>
</evidence>
<reference evidence="8" key="1">
    <citation type="journal article" date="2011" name="J. Bacteriol.">
        <title>Genome sequences of eight morphologically diverse alphaproteobacteria.</title>
        <authorList>
            <consortium name="US DOE Joint Genome Institute"/>
            <person name="Brown P.J."/>
            <person name="Kysela D.T."/>
            <person name="Buechlein A."/>
            <person name="Hemmerich C."/>
            <person name="Brun Y.V."/>
        </authorList>
    </citation>
    <scope>NUCLEOTIDE SEQUENCE [LARGE SCALE GENOMIC DNA]</scope>
    <source>
        <strain evidence="8">ATCC 21756 / DSM 7131 / JCM 7823 / NBRC 15250 / LMG 17158 / TK0059</strain>
    </source>
</reference>
<keyword evidence="7" id="KW-0969">Cilium</keyword>
<comment type="subunit">
    <text evidence="6">The basal body constitutes a major portion of the flagellar organelle and consists of a number of rings mounted on a central rod.</text>
</comment>
<dbReference type="eggNOG" id="COG1815">
    <property type="taxonomic scope" value="Bacteria"/>
</dbReference>
<dbReference type="GO" id="GO:0071973">
    <property type="term" value="P:bacterial-type flagellum-dependent cell motility"/>
    <property type="evidence" value="ECO:0007669"/>
    <property type="project" value="InterPro"/>
</dbReference>
<dbReference type="HOGENOM" id="CLU_125463_2_1_5"/>
<accession>D5VMQ1</accession>
<name>D5VMQ1_CAUST</name>
<comment type="similarity">
    <text evidence="2 6">Belongs to the flagella basal body rod proteins family.</text>
</comment>
<dbReference type="KEGG" id="cse:Cseg_3341"/>
<proteinExistence type="inferred from homology"/>
<keyword evidence="7" id="KW-0282">Flagellum</keyword>